<feature type="compositionally biased region" description="Acidic residues" evidence="2">
    <location>
        <begin position="324"/>
        <end position="336"/>
    </location>
</feature>
<dbReference type="InterPro" id="IPR011989">
    <property type="entry name" value="ARM-like"/>
</dbReference>
<reference evidence="4 5" key="1">
    <citation type="journal article" date="2014" name="PLoS Genet.">
        <title>Analysis of the Phlebiopsis gigantea genome, transcriptome and secretome provides insight into its pioneer colonization strategies of wood.</title>
        <authorList>
            <person name="Hori C."/>
            <person name="Ishida T."/>
            <person name="Igarashi K."/>
            <person name="Samejima M."/>
            <person name="Suzuki H."/>
            <person name="Master E."/>
            <person name="Ferreira P."/>
            <person name="Ruiz-Duenas F.J."/>
            <person name="Held B."/>
            <person name="Canessa P."/>
            <person name="Larrondo L.F."/>
            <person name="Schmoll M."/>
            <person name="Druzhinina I.S."/>
            <person name="Kubicek C.P."/>
            <person name="Gaskell J.A."/>
            <person name="Kersten P."/>
            <person name="St John F."/>
            <person name="Glasner J."/>
            <person name="Sabat G."/>
            <person name="Splinter BonDurant S."/>
            <person name="Syed K."/>
            <person name="Yadav J."/>
            <person name="Mgbeahuruike A.C."/>
            <person name="Kovalchuk A."/>
            <person name="Asiegbu F.O."/>
            <person name="Lackner G."/>
            <person name="Hoffmeister D."/>
            <person name="Rencoret J."/>
            <person name="Gutierrez A."/>
            <person name="Sun H."/>
            <person name="Lindquist E."/>
            <person name="Barry K."/>
            <person name="Riley R."/>
            <person name="Grigoriev I.V."/>
            <person name="Henrissat B."/>
            <person name="Kues U."/>
            <person name="Berka R.M."/>
            <person name="Martinez A.T."/>
            <person name="Covert S.F."/>
            <person name="Blanchette R.A."/>
            <person name="Cullen D."/>
        </authorList>
    </citation>
    <scope>NUCLEOTIDE SEQUENCE [LARGE SCALE GENOMIC DNA]</scope>
    <source>
        <strain evidence="4 5">11061_1 CR5-6</strain>
    </source>
</reference>
<dbReference type="GO" id="GO:0048487">
    <property type="term" value="F:beta-tubulin binding"/>
    <property type="evidence" value="ECO:0007669"/>
    <property type="project" value="InterPro"/>
</dbReference>
<dbReference type="InterPro" id="IPR021133">
    <property type="entry name" value="HEAT_type_2"/>
</dbReference>
<dbReference type="Pfam" id="PF25767">
    <property type="entry name" value="ARM_TBCD_2nd"/>
    <property type="match status" value="1"/>
</dbReference>
<feature type="domain" description="Tubulin-folding cofactor D ARM repeats" evidence="3">
    <location>
        <begin position="316"/>
        <end position="521"/>
    </location>
</feature>
<name>A0A0C3PHM5_PHLG1</name>
<dbReference type="GO" id="GO:0005096">
    <property type="term" value="F:GTPase activator activity"/>
    <property type="evidence" value="ECO:0007669"/>
    <property type="project" value="InterPro"/>
</dbReference>
<dbReference type="PANTHER" id="PTHR12658:SF0">
    <property type="entry name" value="TUBULIN-SPECIFIC CHAPERONE D"/>
    <property type="match status" value="1"/>
</dbReference>
<dbReference type="GO" id="GO:0000226">
    <property type="term" value="P:microtubule cytoskeleton organization"/>
    <property type="evidence" value="ECO:0007669"/>
    <property type="project" value="TreeGrafter"/>
</dbReference>
<dbReference type="SUPFAM" id="SSF48371">
    <property type="entry name" value="ARM repeat"/>
    <property type="match status" value="2"/>
</dbReference>
<dbReference type="GO" id="GO:0007021">
    <property type="term" value="P:tubulin complex assembly"/>
    <property type="evidence" value="ECO:0007669"/>
    <property type="project" value="InterPro"/>
</dbReference>
<evidence type="ECO:0000313" key="4">
    <source>
        <dbReference type="EMBL" id="KIP05393.1"/>
    </source>
</evidence>
<dbReference type="AlphaFoldDB" id="A0A0C3PHM5"/>
<dbReference type="HOGENOM" id="CLU_003043_2_0_1"/>
<accession>A0A0C3PHM5</accession>
<keyword evidence="5" id="KW-1185">Reference proteome</keyword>
<organism evidence="4 5">
    <name type="scientific">Phlebiopsis gigantea (strain 11061_1 CR5-6)</name>
    <name type="common">White-rot fungus</name>
    <name type="synonym">Peniophora gigantea</name>
    <dbReference type="NCBI Taxonomy" id="745531"/>
    <lineage>
        <taxon>Eukaryota</taxon>
        <taxon>Fungi</taxon>
        <taxon>Dikarya</taxon>
        <taxon>Basidiomycota</taxon>
        <taxon>Agaricomycotina</taxon>
        <taxon>Agaricomycetes</taxon>
        <taxon>Polyporales</taxon>
        <taxon>Phanerochaetaceae</taxon>
        <taxon>Phlebiopsis</taxon>
    </lineage>
</organism>
<evidence type="ECO:0000256" key="2">
    <source>
        <dbReference type="SAM" id="MobiDB-lite"/>
    </source>
</evidence>
<evidence type="ECO:0000313" key="5">
    <source>
        <dbReference type="Proteomes" id="UP000053257"/>
    </source>
</evidence>
<dbReference type="Proteomes" id="UP000053257">
    <property type="component" value="Unassembled WGS sequence"/>
</dbReference>
<dbReference type="PROSITE" id="PS50077">
    <property type="entry name" value="HEAT_REPEAT"/>
    <property type="match status" value="1"/>
</dbReference>
<dbReference type="STRING" id="745531.A0A0C3PHM5"/>
<sequence length="723" mass="80144">MAEEPAVEDRFYATFEKHDKFVAAQTRFLELCRKPLTSEEDDEVEQLLTKLSLILDEYQEQAYLLDPFLERLLGPVVEQFKLSVTHVSSSATHQSSTNISRVAFYLYRYIKFRGHKTITRFFPHEVDDLSIALTFLLTLEDSTEIKEYHRWPLRYVMLLWLSLICMLPFDLAQFDEPEDLGKTASDIESVAKQYLSKAGVERGGAAVLLSRLYTRPDTSTKFPDFLRWTVDGLQSSHQFFSTIGALEVVCELLKSGSISHVSPHMGLLSDLAIAVNENKALMNNTLVRKYRIKLISRIVLRLLPPRRTSKGRKGKALVSTSEQLVEDEDDEDGELPDELEDTLGDLFTALQDKDTVVRYSAAKAIARISERLPAEFTEQVLQQVLQLFAIHSVGAATLYDMPSIAESTWHGASLACAEMARRGLVADSRLGEVVDWMRQALFFDIRKGAHSVGSSVRDAASYVLWSLARAQDAAALARFADDLARTLVTVAVFDREVHIRRAASAAFQEFVGRTSLFPHGIDVLRKTDFYAVGTRRNAFLAAAPEVAEHDVYRDALLRHLLTVTVRHWDAAMRRLGAQAVRAICELDLWVLGPRCAAQAALLVDSADTGDLHGALWTLAELAAAFKAAGPEGPARPHLRQIFGHLAALSPAAVQSVRHEIVTAAACHLIANSIAREDVDAPGAQWRAIIDFSLKSASAPVQDAVADALAALSTLADCSAYVDR</sequence>
<dbReference type="PANTHER" id="PTHR12658">
    <property type="entry name" value="BETA-TUBULIN COFACTOR D"/>
    <property type="match status" value="1"/>
</dbReference>
<dbReference type="Pfam" id="PF23579">
    <property type="entry name" value="ARM_TBCD"/>
    <property type="match status" value="1"/>
</dbReference>
<dbReference type="EMBL" id="KN840545">
    <property type="protein sequence ID" value="KIP05393.1"/>
    <property type="molecule type" value="Genomic_DNA"/>
</dbReference>
<dbReference type="GO" id="GO:0007023">
    <property type="term" value="P:post-chaperonin tubulin folding pathway"/>
    <property type="evidence" value="ECO:0007669"/>
    <property type="project" value="InterPro"/>
</dbReference>
<gene>
    <name evidence="4" type="ORF">PHLGIDRAFT_119907</name>
</gene>
<dbReference type="InterPro" id="IPR033162">
    <property type="entry name" value="TBCD"/>
</dbReference>
<feature type="region of interest" description="Disordered" evidence="2">
    <location>
        <begin position="308"/>
        <end position="336"/>
    </location>
</feature>
<dbReference type="Gene3D" id="1.25.10.10">
    <property type="entry name" value="Leucine-rich Repeat Variant"/>
    <property type="match status" value="1"/>
</dbReference>
<feature type="repeat" description="HEAT" evidence="1">
    <location>
        <begin position="342"/>
        <end position="379"/>
    </location>
</feature>
<dbReference type="InterPro" id="IPR016024">
    <property type="entry name" value="ARM-type_fold"/>
</dbReference>
<evidence type="ECO:0000256" key="1">
    <source>
        <dbReference type="PROSITE-ProRule" id="PRU00103"/>
    </source>
</evidence>
<protein>
    <recommendedName>
        <fullName evidence="3">Tubulin-folding cofactor D ARM repeats domain-containing protein</fullName>
    </recommendedName>
</protein>
<evidence type="ECO:0000259" key="3">
    <source>
        <dbReference type="Pfam" id="PF25767"/>
    </source>
</evidence>
<dbReference type="InterPro" id="IPR058033">
    <property type="entry name" value="ARM_TBCD_2nd"/>
</dbReference>
<dbReference type="OrthoDB" id="1735853at2759"/>
<proteinExistence type="predicted"/>